<gene>
    <name evidence="1" type="ORF">ElyMa_005116100</name>
</gene>
<keyword evidence="1" id="KW-0378">Hydrolase</keyword>
<keyword evidence="2" id="KW-1185">Reference proteome</keyword>
<comment type="caution">
    <text evidence="1">The sequence shown here is derived from an EMBL/GenBank/DDBJ whole genome shotgun (WGS) entry which is preliminary data.</text>
</comment>
<name>A0AAV4JLG7_9GAST</name>
<proteinExistence type="predicted"/>
<dbReference type="AlphaFoldDB" id="A0AAV4JLG7"/>
<keyword evidence="1" id="KW-0255">Endonuclease</keyword>
<keyword evidence="1" id="KW-0540">Nuclease</keyword>
<evidence type="ECO:0000313" key="2">
    <source>
        <dbReference type="Proteomes" id="UP000762676"/>
    </source>
</evidence>
<protein>
    <submittedName>
        <fullName evidence="1">Endonuclease-reverse transcriptase</fullName>
    </submittedName>
</protein>
<accession>A0AAV4JLG7</accession>
<evidence type="ECO:0000313" key="1">
    <source>
        <dbReference type="EMBL" id="GFS22738.1"/>
    </source>
</evidence>
<organism evidence="1 2">
    <name type="scientific">Elysia marginata</name>
    <dbReference type="NCBI Taxonomy" id="1093978"/>
    <lineage>
        <taxon>Eukaryota</taxon>
        <taxon>Metazoa</taxon>
        <taxon>Spiralia</taxon>
        <taxon>Lophotrochozoa</taxon>
        <taxon>Mollusca</taxon>
        <taxon>Gastropoda</taxon>
        <taxon>Heterobranchia</taxon>
        <taxon>Euthyneura</taxon>
        <taxon>Panpulmonata</taxon>
        <taxon>Sacoglossa</taxon>
        <taxon>Placobranchoidea</taxon>
        <taxon>Plakobranchidae</taxon>
        <taxon>Elysia</taxon>
    </lineage>
</organism>
<dbReference type="Proteomes" id="UP000762676">
    <property type="component" value="Unassembled WGS sequence"/>
</dbReference>
<dbReference type="GO" id="GO:0004519">
    <property type="term" value="F:endonuclease activity"/>
    <property type="evidence" value="ECO:0007669"/>
    <property type="project" value="UniProtKB-KW"/>
</dbReference>
<reference evidence="1 2" key="1">
    <citation type="journal article" date="2021" name="Elife">
        <title>Chloroplast acquisition without the gene transfer in kleptoplastic sea slugs, Plakobranchus ocellatus.</title>
        <authorList>
            <person name="Maeda T."/>
            <person name="Takahashi S."/>
            <person name="Yoshida T."/>
            <person name="Shimamura S."/>
            <person name="Takaki Y."/>
            <person name="Nagai Y."/>
            <person name="Toyoda A."/>
            <person name="Suzuki Y."/>
            <person name="Arimoto A."/>
            <person name="Ishii H."/>
            <person name="Satoh N."/>
            <person name="Nishiyama T."/>
            <person name="Hasebe M."/>
            <person name="Maruyama T."/>
            <person name="Minagawa J."/>
            <person name="Obokata J."/>
            <person name="Shigenobu S."/>
        </authorList>
    </citation>
    <scope>NUCLEOTIDE SEQUENCE [LARGE SCALE GENOMIC DNA]</scope>
</reference>
<sequence>MKSNTISLDLKVRTYKELKDLCMVNSYPCESWTLDKETICRIEAAEMWFLRRILKISLAERTSNEEVLRRAGVKKEAVHIVRKRQLSFDLLAIQKRERLALTGRVQGKRDRGRQRVTFLHSLNQGVIQGTRSKTEFLRLADNREEWRLMTADVCNRPGT</sequence>
<dbReference type="EMBL" id="BMAT01010226">
    <property type="protein sequence ID" value="GFS22738.1"/>
    <property type="molecule type" value="Genomic_DNA"/>
</dbReference>